<evidence type="ECO:0000256" key="12">
    <source>
        <dbReference type="SAM" id="SignalP"/>
    </source>
</evidence>
<evidence type="ECO:0000256" key="1">
    <source>
        <dbReference type="ARBA" id="ARBA00001273"/>
    </source>
</evidence>
<keyword evidence="7" id="KW-0479">Metal-binding</keyword>
<reference evidence="15" key="1">
    <citation type="journal article" date="2021" name="Sci. Rep.">
        <title>Diploid genomic architecture of Nitzschia inconspicua, an elite biomass production diatom.</title>
        <authorList>
            <person name="Oliver A."/>
            <person name="Podell S."/>
            <person name="Pinowska A."/>
            <person name="Traller J.C."/>
            <person name="Smith S.R."/>
            <person name="McClure R."/>
            <person name="Beliaev A."/>
            <person name="Bohutskyi P."/>
            <person name="Hill E.A."/>
            <person name="Rabines A."/>
            <person name="Zheng H."/>
            <person name="Allen L.Z."/>
            <person name="Kuo A."/>
            <person name="Grigoriev I.V."/>
            <person name="Allen A.E."/>
            <person name="Hazlebeck D."/>
            <person name="Allen E.E."/>
        </authorList>
    </citation>
    <scope>NUCLEOTIDE SEQUENCE</scope>
    <source>
        <strain evidence="15">Hildebrandi</strain>
    </source>
</reference>
<gene>
    <name evidence="15" type="ORF">IV203_019188</name>
</gene>
<evidence type="ECO:0000259" key="13">
    <source>
        <dbReference type="Pfam" id="PF00316"/>
    </source>
</evidence>
<evidence type="ECO:0000313" key="16">
    <source>
        <dbReference type="Proteomes" id="UP000693970"/>
    </source>
</evidence>
<comment type="caution">
    <text evidence="15">The sequence shown here is derived from an EMBL/GenBank/DDBJ whole genome shotgun (WGS) entry which is preliminary data.</text>
</comment>
<dbReference type="GO" id="GO:0046872">
    <property type="term" value="F:metal ion binding"/>
    <property type="evidence" value="ECO:0007669"/>
    <property type="project" value="UniProtKB-KW"/>
</dbReference>
<dbReference type="EMBL" id="JAGRRH010000004">
    <property type="protein sequence ID" value="KAG7370618.1"/>
    <property type="molecule type" value="Genomic_DNA"/>
</dbReference>
<dbReference type="Pfam" id="PF18913">
    <property type="entry name" value="FBPase_C"/>
    <property type="match status" value="1"/>
</dbReference>
<dbReference type="CDD" id="cd00354">
    <property type="entry name" value="FBPase"/>
    <property type="match status" value="1"/>
</dbReference>
<evidence type="ECO:0000256" key="5">
    <source>
        <dbReference type="ARBA" id="ARBA00013093"/>
    </source>
</evidence>
<proteinExistence type="inferred from homology"/>
<dbReference type="GO" id="GO:0005829">
    <property type="term" value="C:cytosol"/>
    <property type="evidence" value="ECO:0007669"/>
    <property type="project" value="TreeGrafter"/>
</dbReference>
<sequence length="443" mass="48878">MSSTVVAISLVINSIPLSLAFQTRPLEYIRLHHLDHANQRQHKNVFTDSNKYSYNWLCPSSPTRLFLDDLPTAPPLGPNNPKKKNLKTFQRYLEIECWKRAEFRELEPVLKSVAESCKQINRIVQRAQTDDLYGVALGADGQPLDTTNIQGEVQQQLDVLCNTYMLRAFCGSGSSIHSVASEEEDEPRCCSDVMTDSAFAVGDYIAVFDPIDGSKNIDASLPVGSIFGIYKCQPGTAVDESTFLQDGRSLVAAGYCLFSATTVLVLTLGSGVDGFTLDPDSGRFLHTLKDIRIPRKGPIFSFNEANYRDFGAPEQRFLNMLKEGGTSTKMKMTARYIGALVADVHNILINGGIYGYPATRSNPNGKLRLLYECAPMAMIMEQAGGAASTGTGRVLDVKPTEIHQRTPVFLGSVENVFELDQFFQYYDDDDDKVAGSKDGRSSE</sequence>
<evidence type="ECO:0000256" key="9">
    <source>
        <dbReference type="ARBA" id="ARBA00022842"/>
    </source>
</evidence>
<keyword evidence="16" id="KW-1185">Reference proteome</keyword>
<protein>
    <recommendedName>
        <fullName evidence="11">Fructose-1,6-bisphosphatase, cytosolic</fullName>
        <ecNumber evidence="5">3.1.3.11</ecNumber>
    </recommendedName>
</protein>
<feature type="signal peptide" evidence="12">
    <location>
        <begin position="1"/>
        <end position="20"/>
    </location>
</feature>
<dbReference type="GO" id="GO:0006094">
    <property type="term" value="P:gluconeogenesis"/>
    <property type="evidence" value="ECO:0007669"/>
    <property type="project" value="TreeGrafter"/>
</dbReference>
<dbReference type="GO" id="GO:0030388">
    <property type="term" value="P:fructose 1,6-bisphosphate metabolic process"/>
    <property type="evidence" value="ECO:0007669"/>
    <property type="project" value="TreeGrafter"/>
</dbReference>
<feature type="chain" id="PRO_5039941219" description="Fructose-1,6-bisphosphatase, cytosolic" evidence="12">
    <location>
        <begin position="21"/>
        <end position="443"/>
    </location>
</feature>
<dbReference type="HAMAP" id="MF_01855">
    <property type="entry name" value="FBPase_class1"/>
    <property type="match status" value="1"/>
</dbReference>
<evidence type="ECO:0000256" key="7">
    <source>
        <dbReference type="ARBA" id="ARBA00022723"/>
    </source>
</evidence>
<dbReference type="GO" id="GO:0006002">
    <property type="term" value="P:fructose 6-phosphate metabolic process"/>
    <property type="evidence" value="ECO:0007669"/>
    <property type="project" value="TreeGrafter"/>
</dbReference>
<dbReference type="GO" id="GO:0005986">
    <property type="term" value="P:sucrose biosynthetic process"/>
    <property type="evidence" value="ECO:0007669"/>
    <property type="project" value="TreeGrafter"/>
</dbReference>
<organism evidence="15 16">
    <name type="scientific">Nitzschia inconspicua</name>
    <dbReference type="NCBI Taxonomy" id="303405"/>
    <lineage>
        <taxon>Eukaryota</taxon>
        <taxon>Sar</taxon>
        <taxon>Stramenopiles</taxon>
        <taxon>Ochrophyta</taxon>
        <taxon>Bacillariophyta</taxon>
        <taxon>Bacillariophyceae</taxon>
        <taxon>Bacillariophycidae</taxon>
        <taxon>Bacillariales</taxon>
        <taxon>Bacillariaceae</taxon>
        <taxon>Nitzschia</taxon>
    </lineage>
</organism>
<evidence type="ECO:0000256" key="6">
    <source>
        <dbReference type="ARBA" id="ARBA00022490"/>
    </source>
</evidence>
<name>A0A9K3Q497_9STRA</name>
<feature type="domain" description="Fructose-1-6-bisphosphatase class I N-terminal" evidence="13">
    <location>
        <begin position="103"/>
        <end position="287"/>
    </location>
</feature>
<dbReference type="OrthoDB" id="10256725at2759"/>
<comment type="subcellular location">
    <subcellularLocation>
        <location evidence="3">Cytoplasm</location>
    </subcellularLocation>
</comment>
<dbReference type="PIRSF" id="PIRSF000904">
    <property type="entry name" value="FBPtase_SBPase"/>
    <property type="match status" value="1"/>
</dbReference>
<dbReference type="GO" id="GO:0006000">
    <property type="term" value="P:fructose metabolic process"/>
    <property type="evidence" value="ECO:0007669"/>
    <property type="project" value="TreeGrafter"/>
</dbReference>
<evidence type="ECO:0000256" key="4">
    <source>
        <dbReference type="ARBA" id="ARBA00010941"/>
    </source>
</evidence>
<feature type="domain" description="Fructose-1-6-bisphosphatase class 1 C-terminal" evidence="14">
    <location>
        <begin position="293"/>
        <end position="422"/>
    </location>
</feature>
<dbReference type="Pfam" id="PF00316">
    <property type="entry name" value="FBPase"/>
    <property type="match status" value="1"/>
</dbReference>
<dbReference type="InterPro" id="IPR000146">
    <property type="entry name" value="FBPase_class-1"/>
</dbReference>
<dbReference type="AlphaFoldDB" id="A0A9K3Q497"/>
<dbReference type="GO" id="GO:0042132">
    <property type="term" value="F:fructose 1,6-bisphosphate 1-phosphatase activity"/>
    <property type="evidence" value="ECO:0007669"/>
    <property type="project" value="UniProtKB-EC"/>
</dbReference>
<evidence type="ECO:0000256" key="8">
    <source>
        <dbReference type="ARBA" id="ARBA00022801"/>
    </source>
</evidence>
<dbReference type="Proteomes" id="UP000693970">
    <property type="component" value="Unassembled WGS sequence"/>
</dbReference>
<keyword evidence="8" id="KW-0378">Hydrolase</keyword>
<comment type="similarity">
    <text evidence="4">Belongs to the FBPase class 1 family.</text>
</comment>
<dbReference type="EC" id="3.1.3.11" evidence="5"/>
<keyword evidence="9" id="KW-0460">Magnesium</keyword>
<dbReference type="InterPro" id="IPR028343">
    <property type="entry name" value="FBPtase"/>
</dbReference>
<keyword evidence="6" id="KW-0963">Cytoplasm</keyword>
<evidence type="ECO:0000313" key="15">
    <source>
        <dbReference type="EMBL" id="KAG7370618.1"/>
    </source>
</evidence>
<dbReference type="PROSITE" id="PS00124">
    <property type="entry name" value="FBPASE"/>
    <property type="match status" value="1"/>
</dbReference>
<dbReference type="PANTHER" id="PTHR11556:SF41">
    <property type="entry name" value="FRUCTOSE-1,6-BISPHOSPHATASE, CYTOSOLIC"/>
    <property type="match status" value="1"/>
</dbReference>
<evidence type="ECO:0000256" key="10">
    <source>
        <dbReference type="ARBA" id="ARBA00023277"/>
    </source>
</evidence>
<dbReference type="FunFam" id="3.40.190.80:FF:000001">
    <property type="entry name" value="Fructose-1,6-bisphosphatase class 1"/>
    <property type="match status" value="1"/>
</dbReference>
<dbReference type="InterPro" id="IPR033391">
    <property type="entry name" value="FBPase_N"/>
</dbReference>
<dbReference type="PANTHER" id="PTHR11556">
    <property type="entry name" value="FRUCTOSE-1,6-BISPHOSPHATASE-RELATED"/>
    <property type="match status" value="1"/>
</dbReference>
<dbReference type="PIRSF" id="PIRSF500210">
    <property type="entry name" value="FBPtase"/>
    <property type="match status" value="1"/>
</dbReference>
<reference evidence="15" key="2">
    <citation type="submission" date="2021-04" db="EMBL/GenBank/DDBJ databases">
        <authorList>
            <person name="Podell S."/>
        </authorList>
    </citation>
    <scope>NUCLEOTIDE SEQUENCE</scope>
    <source>
        <strain evidence="15">Hildebrandi</strain>
    </source>
</reference>
<comment type="catalytic activity">
    <reaction evidence="1">
        <text>beta-D-fructose 1,6-bisphosphate + H2O = beta-D-fructose 6-phosphate + phosphate</text>
        <dbReference type="Rhea" id="RHEA:11064"/>
        <dbReference type="ChEBI" id="CHEBI:15377"/>
        <dbReference type="ChEBI" id="CHEBI:32966"/>
        <dbReference type="ChEBI" id="CHEBI:43474"/>
        <dbReference type="ChEBI" id="CHEBI:57634"/>
        <dbReference type="EC" id="3.1.3.11"/>
    </reaction>
</comment>
<dbReference type="InterPro" id="IPR020548">
    <property type="entry name" value="Fructose_bisphosphatase_AS"/>
</dbReference>
<comment type="cofactor">
    <cofactor evidence="2">
        <name>Mg(2+)</name>
        <dbReference type="ChEBI" id="CHEBI:18420"/>
    </cofactor>
</comment>
<dbReference type="InterPro" id="IPR044015">
    <property type="entry name" value="FBPase_C_dom"/>
</dbReference>
<evidence type="ECO:0000256" key="3">
    <source>
        <dbReference type="ARBA" id="ARBA00004496"/>
    </source>
</evidence>
<keyword evidence="12" id="KW-0732">Signal</keyword>
<evidence type="ECO:0000256" key="2">
    <source>
        <dbReference type="ARBA" id="ARBA00001946"/>
    </source>
</evidence>
<evidence type="ECO:0000256" key="11">
    <source>
        <dbReference type="ARBA" id="ARBA00040159"/>
    </source>
</evidence>
<evidence type="ECO:0000259" key="14">
    <source>
        <dbReference type="Pfam" id="PF18913"/>
    </source>
</evidence>
<keyword evidence="10" id="KW-0119">Carbohydrate metabolism</keyword>
<accession>A0A9K3Q497</accession>